<dbReference type="AlphaFoldDB" id="A0A699RA21"/>
<organism evidence="2">
    <name type="scientific">Tanacetum cinerariifolium</name>
    <name type="common">Dalmatian daisy</name>
    <name type="synonym">Chrysanthemum cinerariifolium</name>
    <dbReference type="NCBI Taxonomy" id="118510"/>
    <lineage>
        <taxon>Eukaryota</taxon>
        <taxon>Viridiplantae</taxon>
        <taxon>Streptophyta</taxon>
        <taxon>Embryophyta</taxon>
        <taxon>Tracheophyta</taxon>
        <taxon>Spermatophyta</taxon>
        <taxon>Magnoliopsida</taxon>
        <taxon>eudicotyledons</taxon>
        <taxon>Gunneridae</taxon>
        <taxon>Pentapetalae</taxon>
        <taxon>asterids</taxon>
        <taxon>campanulids</taxon>
        <taxon>Asterales</taxon>
        <taxon>Asteraceae</taxon>
        <taxon>Asteroideae</taxon>
        <taxon>Anthemideae</taxon>
        <taxon>Anthemidinae</taxon>
        <taxon>Tanacetum</taxon>
    </lineage>
</organism>
<sequence>EPGVAHDRARDRFGLAQAQLQRCPGLAEDVPVQAHVRARGSGGRDATAGEITQTGDQHHRRRNNRCVMSGRHHDPRADGPGKDRQKGAHLHQTIAAHQFVFMQHFDHADQLVFGVLLAELPGQRREQEERENEQQRAQVDVDRAVTVDGQFVEDGEDQRLLEDVVVERPEGLRHEKRQEPPFAQQIELRLTHQTSS</sequence>
<reference evidence="2" key="1">
    <citation type="journal article" date="2019" name="Sci. Rep.">
        <title>Draft genome of Tanacetum cinerariifolium, the natural source of mosquito coil.</title>
        <authorList>
            <person name="Yamashiro T."/>
            <person name="Shiraishi A."/>
            <person name="Satake H."/>
            <person name="Nakayama K."/>
        </authorList>
    </citation>
    <scope>NUCLEOTIDE SEQUENCE</scope>
</reference>
<name>A0A699RA21_TANCI</name>
<dbReference type="EMBL" id="BKCJ011072221">
    <property type="protein sequence ID" value="GFC79824.1"/>
    <property type="molecule type" value="Genomic_DNA"/>
</dbReference>
<feature type="compositionally biased region" description="Basic and acidic residues" evidence="1">
    <location>
        <begin position="71"/>
        <end position="86"/>
    </location>
</feature>
<protein>
    <submittedName>
        <fullName evidence="2">Uncharacterized protein</fullName>
    </submittedName>
</protein>
<feature type="region of interest" description="Disordered" evidence="1">
    <location>
        <begin position="37"/>
        <end position="89"/>
    </location>
</feature>
<feature type="non-terminal residue" evidence="2">
    <location>
        <position position="1"/>
    </location>
</feature>
<accession>A0A699RA21</accession>
<evidence type="ECO:0000313" key="2">
    <source>
        <dbReference type="EMBL" id="GFC79824.1"/>
    </source>
</evidence>
<comment type="caution">
    <text evidence="2">The sequence shown here is derived from an EMBL/GenBank/DDBJ whole genome shotgun (WGS) entry which is preliminary data.</text>
</comment>
<gene>
    <name evidence="2" type="ORF">Tci_851794</name>
</gene>
<proteinExistence type="predicted"/>
<evidence type="ECO:0000256" key="1">
    <source>
        <dbReference type="SAM" id="MobiDB-lite"/>
    </source>
</evidence>
<feature type="compositionally biased region" description="Basic and acidic residues" evidence="1">
    <location>
        <begin position="168"/>
        <end position="179"/>
    </location>
</feature>
<feature type="region of interest" description="Disordered" evidence="1">
    <location>
        <begin position="168"/>
        <end position="196"/>
    </location>
</feature>